<protein>
    <submittedName>
        <fullName evidence="1">Uncharacterized protein</fullName>
    </submittedName>
</protein>
<dbReference type="Pfam" id="PF14223">
    <property type="entry name" value="Retrotran_gag_2"/>
    <property type="match status" value="1"/>
</dbReference>
<accession>A0A232EE52</accession>
<gene>
    <name evidence="1" type="ORF">TSAR_011674</name>
</gene>
<dbReference type="Proteomes" id="UP000215335">
    <property type="component" value="Unassembled WGS sequence"/>
</dbReference>
<evidence type="ECO:0000313" key="2">
    <source>
        <dbReference type="Proteomes" id="UP000215335"/>
    </source>
</evidence>
<dbReference type="OrthoDB" id="8063677at2759"/>
<proteinExistence type="predicted"/>
<evidence type="ECO:0000313" key="1">
    <source>
        <dbReference type="EMBL" id="OXU16608.1"/>
    </source>
</evidence>
<reference evidence="1 2" key="1">
    <citation type="journal article" date="2017" name="Curr. Biol.">
        <title>The Evolution of Venom by Co-option of Single-Copy Genes.</title>
        <authorList>
            <person name="Martinson E.O."/>
            <person name="Mrinalini"/>
            <person name="Kelkar Y.D."/>
            <person name="Chang C.H."/>
            <person name="Werren J.H."/>
        </authorList>
    </citation>
    <scope>NUCLEOTIDE SEQUENCE [LARGE SCALE GENOMIC DNA]</scope>
    <source>
        <strain evidence="1 2">Alberta</strain>
        <tissue evidence="1">Whole body</tissue>
    </source>
</reference>
<dbReference type="Gene3D" id="4.10.60.10">
    <property type="entry name" value="Zinc finger, CCHC-type"/>
    <property type="match status" value="1"/>
</dbReference>
<dbReference type="SUPFAM" id="SSF57756">
    <property type="entry name" value="Retrovirus zinc finger-like domains"/>
    <property type="match status" value="1"/>
</dbReference>
<dbReference type="InterPro" id="IPR036875">
    <property type="entry name" value="Znf_CCHC_sf"/>
</dbReference>
<sequence>MSDKESLEITKLEGSNNYTQWKFELQIALEGKDLFGYVDETEVKPEATKTAELKAYNRCISRAKTIILCSINQKLRCNLINCSSAKEMLEVRKFEVQIALEGKDLFGYVDETKVKPEATKTAELNAYNRCISREKTIILCSINQKLRCNLINCSSAKEMWEKLSELYGDTSADAIQAAWKKFYAFHITEDESVRVQLERFESILKKLENVDKKPTDEAIVSKLLTSLPEKFELFSIAWECTPKADRTQKTLIARLIKEDNRLGEKEATTLALRVKNTSLNDANSDSKKKRSKKDIEELKKKTRCGVCKEKDHWARECPQKNSEKSDKPVKSPNALVCDITTSYQCVSAEVAETILSQTLVPDGT</sequence>
<dbReference type="STRING" id="543379.A0A232EE52"/>
<dbReference type="GO" id="GO:0008270">
    <property type="term" value="F:zinc ion binding"/>
    <property type="evidence" value="ECO:0007669"/>
    <property type="project" value="InterPro"/>
</dbReference>
<organism evidence="1 2">
    <name type="scientific">Trichomalopsis sarcophagae</name>
    <dbReference type="NCBI Taxonomy" id="543379"/>
    <lineage>
        <taxon>Eukaryota</taxon>
        <taxon>Metazoa</taxon>
        <taxon>Ecdysozoa</taxon>
        <taxon>Arthropoda</taxon>
        <taxon>Hexapoda</taxon>
        <taxon>Insecta</taxon>
        <taxon>Pterygota</taxon>
        <taxon>Neoptera</taxon>
        <taxon>Endopterygota</taxon>
        <taxon>Hymenoptera</taxon>
        <taxon>Apocrita</taxon>
        <taxon>Proctotrupomorpha</taxon>
        <taxon>Chalcidoidea</taxon>
        <taxon>Pteromalidae</taxon>
        <taxon>Pteromalinae</taxon>
        <taxon>Trichomalopsis</taxon>
    </lineage>
</organism>
<name>A0A232EE52_9HYME</name>
<dbReference type="EMBL" id="NNAY01005632">
    <property type="protein sequence ID" value="OXU16608.1"/>
    <property type="molecule type" value="Genomic_DNA"/>
</dbReference>
<dbReference type="AlphaFoldDB" id="A0A232EE52"/>
<dbReference type="PANTHER" id="PTHR37610">
    <property type="entry name" value="CCHC-TYPE DOMAIN-CONTAINING PROTEIN"/>
    <property type="match status" value="1"/>
</dbReference>
<dbReference type="PANTHER" id="PTHR37610:SF40">
    <property type="entry name" value="OS01G0909600 PROTEIN"/>
    <property type="match status" value="1"/>
</dbReference>
<dbReference type="GO" id="GO:0003676">
    <property type="term" value="F:nucleic acid binding"/>
    <property type="evidence" value="ECO:0007669"/>
    <property type="project" value="InterPro"/>
</dbReference>
<keyword evidence="2" id="KW-1185">Reference proteome</keyword>
<comment type="caution">
    <text evidence="1">The sequence shown here is derived from an EMBL/GenBank/DDBJ whole genome shotgun (WGS) entry which is preliminary data.</text>
</comment>